<gene>
    <name evidence="1" type="ORF">EVB97_022</name>
</gene>
<evidence type="ECO:0000313" key="1">
    <source>
        <dbReference type="EMBL" id="QIG72580.1"/>
    </source>
</evidence>
<reference evidence="1 2" key="1">
    <citation type="submission" date="2020-01" db="EMBL/GenBank/DDBJ databases">
        <title>Patterns of diversity and host range of bacteriophage communities associated with bean-nodulatin bacteria.</title>
        <authorList>
            <person name="Vann Cauwenberghe J."/>
            <person name="Santamaria R.I."/>
            <person name="Bustos P."/>
            <person name="Juarez S."/>
            <person name="Gonzalez V."/>
        </authorList>
    </citation>
    <scope>NUCLEOTIDE SEQUENCE [LARGE SCALE GENOMIC DNA]</scope>
    <source>
        <strain evidence="2">RHph</strain>
    </source>
</reference>
<protein>
    <submittedName>
        <fullName evidence="1">Uncharacterized protein</fullName>
    </submittedName>
</protein>
<proteinExistence type="predicted"/>
<dbReference type="Proteomes" id="UP000655883">
    <property type="component" value="Segment"/>
</dbReference>
<name>A0A7S5RD02_9CAUD</name>
<accession>A0A7S5RD02</accession>
<keyword evidence="2" id="KW-1185">Reference proteome</keyword>
<sequence length="132" mass="15630">MSEFERIKPEDIDVGVYIWYGGQMSVSGWDCPGIIYEVNEEEQWFRIQSLDDLNKNEQKYEFVPDDRSATSSRTIRKIDPRDALDYVRKMKDRRHSDVGDAEERLRKAKESALTFQVFFDNMKKEIEHAESV</sequence>
<evidence type="ECO:0000313" key="2">
    <source>
        <dbReference type="Proteomes" id="UP000655883"/>
    </source>
</evidence>
<organism evidence="1 2">
    <name type="scientific">Rhizobium phage RHph_Y65</name>
    <dbReference type="NCBI Taxonomy" id="2509785"/>
    <lineage>
        <taxon>Viruses</taxon>
        <taxon>Duplodnaviria</taxon>
        <taxon>Heunggongvirae</taxon>
        <taxon>Uroviricota</taxon>
        <taxon>Caudoviricetes</taxon>
        <taxon>Kleczkowskaviridae</taxon>
        <taxon>Cuauhnahuacvirus</taxon>
        <taxon>Cuauhnahuacvirus Y65</taxon>
    </lineage>
</organism>
<dbReference type="EMBL" id="MN988525">
    <property type="protein sequence ID" value="QIG72580.1"/>
    <property type="molecule type" value="Genomic_DNA"/>
</dbReference>